<sequence length="82" mass="9077">MAIRATAPRIPTRHRIWILAKVDPHPNPPHKGEGTLPRNFNFHLAPKGNLPRSAPTEVSLPLWGGLGVGVHRRAKASAFHRQ</sequence>
<name>A0ABN8K825_9HYPH</name>
<reference evidence="1" key="1">
    <citation type="submission" date="2022-03" db="EMBL/GenBank/DDBJ databases">
        <authorList>
            <person name="Brunel B."/>
        </authorList>
    </citation>
    <scope>NUCLEOTIDE SEQUENCE</scope>
    <source>
        <strain evidence="1">STM4922sample</strain>
    </source>
</reference>
<keyword evidence="2" id="KW-1185">Reference proteome</keyword>
<evidence type="ECO:0000313" key="2">
    <source>
        <dbReference type="Proteomes" id="UP001152604"/>
    </source>
</evidence>
<dbReference type="Proteomes" id="UP001152604">
    <property type="component" value="Unassembled WGS sequence"/>
</dbReference>
<dbReference type="EMBL" id="CAKXZS010000034">
    <property type="protein sequence ID" value="CAH2405239.1"/>
    <property type="molecule type" value="Genomic_DNA"/>
</dbReference>
<protein>
    <submittedName>
        <fullName evidence="1">Uncharacterized protein</fullName>
    </submittedName>
</protein>
<comment type="caution">
    <text evidence="1">The sequence shown here is derived from an EMBL/GenBank/DDBJ whole genome shotgun (WGS) entry which is preliminary data.</text>
</comment>
<organism evidence="1 2">
    <name type="scientific">Mesorhizobium ventifaucium</name>
    <dbReference type="NCBI Taxonomy" id="666020"/>
    <lineage>
        <taxon>Bacteria</taxon>
        <taxon>Pseudomonadati</taxon>
        <taxon>Pseudomonadota</taxon>
        <taxon>Alphaproteobacteria</taxon>
        <taxon>Hyphomicrobiales</taxon>
        <taxon>Phyllobacteriaceae</taxon>
        <taxon>Mesorhizobium</taxon>
    </lineage>
</organism>
<accession>A0ABN8K825</accession>
<proteinExistence type="predicted"/>
<gene>
    <name evidence="1" type="ORF">MES4922_40142</name>
</gene>
<evidence type="ECO:0000313" key="1">
    <source>
        <dbReference type="EMBL" id="CAH2405239.1"/>
    </source>
</evidence>